<evidence type="ECO:0000313" key="1">
    <source>
        <dbReference type="EMBL" id="KAK3288653.1"/>
    </source>
</evidence>
<dbReference type="AlphaFoldDB" id="A0AAE0H2C7"/>
<accession>A0AAE0H2C7</accession>
<evidence type="ECO:0000313" key="2">
    <source>
        <dbReference type="Proteomes" id="UP001190700"/>
    </source>
</evidence>
<organism evidence="1 2">
    <name type="scientific">Cymbomonas tetramitiformis</name>
    <dbReference type="NCBI Taxonomy" id="36881"/>
    <lineage>
        <taxon>Eukaryota</taxon>
        <taxon>Viridiplantae</taxon>
        <taxon>Chlorophyta</taxon>
        <taxon>Pyramimonadophyceae</taxon>
        <taxon>Pyramimonadales</taxon>
        <taxon>Pyramimonadaceae</taxon>
        <taxon>Cymbomonas</taxon>
    </lineage>
</organism>
<name>A0AAE0H2C7_9CHLO</name>
<keyword evidence="2" id="KW-1185">Reference proteome</keyword>
<proteinExistence type="predicted"/>
<gene>
    <name evidence="1" type="ORF">CYMTET_3871</name>
</gene>
<comment type="caution">
    <text evidence="1">The sequence shown here is derived from an EMBL/GenBank/DDBJ whole genome shotgun (WGS) entry which is preliminary data.</text>
</comment>
<protein>
    <submittedName>
        <fullName evidence="1">Uncharacterized protein</fullName>
    </submittedName>
</protein>
<reference evidence="1 2" key="1">
    <citation type="journal article" date="2015" name="Genome Biol. Evol.">
        <title>Comparative Genomics of a Bacterivorous Green Alga Reveals Evolutionary Causalities and Consequences of Phago-Mixotrophic Mode of Nutrition.</title>
        <authorList>
            <person name="Burns J.A."/>
            <person name="Paasch A."/>
            <person name="Narechania A."/>
            <person name="Kim E."/>
        </authorList>
    </citation>
    <scope>NUCLEOTIDE SEQUENCE [LARGE SCALE GENOMIC DNA]</scope>
    <source>
        <strain evidence="1 2">PLY_AMNH</strain>
    </source>
</reference>
<dbReference type="Proteomes" id="UP001190700">
    <property type="component" value="Unassembled WGS sequence"/>
</dbReference>
<sequence length="409" mass="45447">MVGASNPRNTVSTPSKGKKNAHDVWMRIIRDVETHTEDPGDFAENTVKINGILYHVAHVGSTIVVEEYKKMLSASKKDPPFTVNGDRVTLSQAYRTIKKEYADNEFATKYDEKLFVTYVNVSNSPKNQDQTRAPLNFVDRIYDMQTKTALGMHKGKGTAKWSEFDNFPKGATHPIFCVRYYHNQVRPRSGICTKRAADDTNESVGKKQRIDLGGSAHASVDDNAAPNKRGLVSIISLYHGHVGGYTKALSDSALGDDLRVPAGLFNEPAKGGHSVVCTDELPEDVRWVVAPTPHDLDANFVTPEPVAVEAVPSNNETVEEATKVYIESRVRDAIELATEGMIQRITSSMREMCDGHMQNWRKAFKGAEEESAIARAINGIRKDMRCMFPKAVNSNAHKKPKARKQERCV</sequence>
<dbReference type="EMBL" id="LGRX02000421">
    <property type="protein sequence ID" value="KAK3288653.1"/>
    <property type="molecule type" value="Genomic_DNA"/>
</dbReference>